<dbReference type="GO" id="GO:0051537">
    <property type="term" value="F:2 iron, 2 sulfur cluster binding"/>
    <property type="evidence" value="ECO:0007669"/>
    <property type="project" value="InterPro"/>
</dbReference>
<dbReference type="InterPro" id="IPR036065">
    <property type="entry name" value="BolA-like_sf"/>
</dbReference>
<dbReference type="GO" id="GO:0005634">
    <property type="term" value="C:nucleus"/>
    <property type="evidence" value="ECO:0007669"/>
    <property type="project" value="TreeGrafter"/>
</dbReference>
<dbReference type="InterPro" id="IPR045115">
    <property type="entry name" value="BOL2"/>
</dbReference>
<dbReference type="SUPFAM" id="SSF82657">
    <property type="entry name" value="BolA-like"/>
    <property type="match status" value="1"/>
</dbReference>
<accession>A0A9N9XQ80</accession>
<gene>
    <name evidence="2" type="ORF">PHYEVI_LOCUS4167</name>
</gene>
<dbReference type="PANTHER" id="PTHR12735">
    <property type="entry name" value="BOLA-LIKE PROTEIN-RELATED"/>
    <property type="match status" value="1"/>
</dbReference>
<dbReference type="AlphaFoldDB" id="A0A9N9XQ80"/>
<dbReference type="OrthoDB" id="4983at2759"/>
<dbReference type="GO" id="GO:0005829">
    <property type="term" value="C:cytosol"/>
    <property type="evidence" value="ECO:0007669"/>
    <property type="project" value="TreeGrafter"/>
</dbReference>
<reference evidence="2" key="1">
    <citation type="submission" date="2022-01" db="EMBL/GenBank/DDBJ databases">
        <authorList>
            <person name="King R."/>
        </authorList>
    </citation>
    <scope>NUCLEOTIDE SEQUENCE</scope>
</reference>
<evidence type="ECO:0000313" key="2">
    <source>
        <dbReference type="EMBL" id="CAG9857768.1"/>
    </source>
</evidence>
<name>A0A9N9XQ80_PHYSR</name>
<organism evidence="2 3">
    <name type="scientific">Phyllotreta striolata</name>
    <name type="common">Striped flea beetle</name>
    <name type="synonym">Crioceris striolata</name>
    <dbReference type="NCBI Taxonomy" id="444603"/>
    <lineage>
        <taxon>Eukaryota</taxon>
        <taxon>Metazoa</taxon>
        <taxon>Ecdysozoa</taxon>
        <taxon>Arthropoda</taxon>
        <taxon>Hexapoda</taxon>
        <taxon>Insecta</taxon>
        <taxon>Pterygota</taxon>
        <taxon>Neoptera</taxon>
        <taxon>Endopterygota</taxon>
        <taxon>Coleoptera</taxon>
        <taxon>Polyphaga</taxon>
        <taxon>Cucujiformia</taxon>
        <taxon>Chrysomeloidea</taxon>
        <taxon>Chrysomelidae</taxon>
        <taxon>Galerucinae</taxon>
        <taxon>Alticini</taxon>
        <taxon>Phyllotreta</taxon>
    </lineage>
</organism>
<dbReference type="InterPro" id="IPR002634">
    <property type="entry name" value="BolA"/>
</dbReference>
<dbReference type="Pfam" id="PF01722">
    <property type="entry name" value="BolA"/>
    <property type="match status" value="1"/>
</dbReference>
<comment type="similarity">
    <text evidence="1">Belongs to the BolA/IbaG family.</text>
</comment>
<proteinExistence type="inferred from homology"/>
<dbReference type="Gene3D" id="3.10.20.90">
    <property type="entry name" value="Phosphatidylinositol 3-kinase Catalytic Subunit, Chain A, domain 1"/>
    <property type="match status" value="1"/>
</dbReference>
<dbReference type="Proteomes" id="UP001153712">
    <property type="component" value="Chromosome 14"/>
</dbReference>
<keyword evidence="3" id="KW-1185">Reference proteome</keyword>
<evidence type="ECO:0000313" key="3">
    <source>
        <dbReference type="Proteomes" id="UP001153712"/>
    </source>
</evidence>
<evidence type="ECO:0000256" key="1">
    <source>
        <dbReference type="RuleBase" id="RU003860"/>
    </source>
</evidence>
<dbReference type="GO" id="GO:0006879">
    <property type="term" value="P:intracellular iron ion homeostasis"/>
    <property type="evidence" value="ECO:0007669"/>
    <property type="project" value="InterPro"/>
</dbReference>
<sequence length="73" mass="8250">MPYSEEYIKDKLVKELEASYVEVVDESDGCGGKFACVIVSEKFKGKPLLARHSSTSSSNQFYSSKMVLNCFKW</sequence>
<protein>
    <submittedName>
        <fullName evidence="2">Uncharacterized protein</fullName>
    </submittedName>
</protein>
<dbReference type="GO" id="GO:0051604">
    <property type="term" value="P:protein maturation"/>
    <property type="evidence" value="ECO:0007669"/>
    <property type="project" value="InterPro"/>
</dbReference>
<dbReference type="EMBL" id="OU900107">
    <property type="protein sequence ID" value="CAG9857768.1"/>
    <property type="molecule type" value="Genomic_DNA"/>
</dbReference>
<dbReference type="PANTHER" id="PTHR12735:SF27">
    <property type="entry name" value="BOLA-LIKE PROTEIN 2"/>
    <property type="match status" value="1"/>
</dbReference>